<evidence type="ECO:0000313" key="12">
    <source>
        <dbReference type="EMBL" id="OAF64670.1"/>
    </source>
</evidence>
<dbReference type="InterPro" id="IPR057307">
    <property type="entry name" value="PEP5_VPS11_N"/>
</dbReference>
<dbReference type="SUPFAM" id="SSF48371">
    <property type="entry name" value="ARM repeat"/>
    <property type="match status" value="1"/>
</dbReference>
<dbReference type="Pfam" id="PF23356">
    <property type="entry name" value="TPR_PEP5_VPS11"/>
    <property type="match status" value="1"/>
</dbReference>
<evidence type="ECO:0000256" key="1">
    <source>
        <dbReference type="ARBA" id="ARBA00004492"/>
    </source>
</evidence>
<comment type="similarity">
    <text evidence="2">Belongs to the VPS11 family.</text>
</comment>
<dbReference type="GO" id="GO:0031902">
    <property type="term" value="C:late endosome membrane"/>
    <property type="evidence" value="ECO:0007669"/>
    <property type="project" value="UniProtKB-SubCell"/>
</dbReference>
<dbReference type="Pfam" id="PF23341">
    <property type="entry name" value="PEP5_VPS11_N"/>
    <property type="match status" value="1"/>
</dbReference>
<keyword evidence="6" id="KW-0862">Zinc</keyword>
<keyword evidence="8" id="KW-0472">Membrane</keyword>
<dbReference type="GO" id="GO:0006904">
    <property type="term" value="P:vesicle docking involved in exocytosis"/>
    <property type="evidence" value="ECO:0007669"/>
    <property type="project" value="TreeGrafter"/>
</dbReference>
<keyword evidence="7" id="KW-0653">Protein transport</keyword>
<comment type="subcellular location">
    <subcellularLocation>
        <location evidence="1">Late endosome membrane</location>
        <topology evidence="1">Peripheral membrane protein</topology>
        <orientation evidence="1">Cytoplasmic side</orientation>
    </subcellularLocation>
</comment>
<dbReference type="PROSITE" id="PS50236">
    <property type="entry name" value="CHCR"/>
    <property type="match status" value="1"/>
</dbReference>
<evidence type="ECO:0000259" key="11">
    <source>
        <dbReference type="PROSITE" id="PS50089"/>
    </source>
</evidence>
<dbReference type="GO" id="GO:0008270">
    <property type="term" value="F:zinc ion binding"/>
    <property type="evidence" value="ECO:0007669"/>
    <property type="project" value="UniProtKB-KW"/>
</dbReference>
<dbReference type="OrthoDB" id="26184at2759"/>
<dbReference type="InterPro" id="IPR018957">
    <property type="entry name" value="Znf_C3HC4_RING-type"/>
</dbReference>
<dbReference type="Gene3D" id="3.30.40.10">
    <property type="entry name" value="Zinc/RING finger domain, C3HC4 (zinc finger)"/>
    <property type="match status" value="1"/>
</dbReference>
<accession>A0A177AS70</accession>
<dbReference type="PROSITE" id="PS50089">
    <property type="entry name" value="ZF_RING_2"/>
    <property type="match status" value="1"/>
</dbReference>
<dbReference type="InterPro" id="IPR057308">
    <property type="entry name" value="CHCR_PEP5_VPS11"/>
</dbReference>
<dbReference type="GO" id="GO:0030897">
    <property type="term" value="C:HOPS complex"/>
    <property type="evidence" value="ECO:0007669"/>
    <property type="project" value="TreeGrafter"/>
</dbReference>
<reference evidence="12 13" key="1">
    <citation type="submission" date="2016-04" db="EMBL/GenBank/DDBJ databases">
        <title>The genome of Intoshia linei affirms orthonectids as highly simplified spiralians.</title>
        <authorList>
            <person name="Mikhailov K.V."/>
            <person name="Slusarev G.S."/>
            <person name="Nikitin M.A."/>
            <person name="Logacheva M.D."/>
            <person name="Penin A."/>
            <person name="Aleoshin V."/>
            <person name="Panchin Y.V."/>
        </authorList>
    </citation>
    <scope>NUCLEOTIDE SEQUENCE [LARGE SCALE GENOMIC DNA]</scope>
    <source>
        <strain evidence="12">Intl2013</strain>
        <tissue evidence="12">Whole animal</tissue>
    </source>
</reference>
<name>A0A177AS70_9BILA</name>
<keyword evidence="5 9" id="KW-0863">Zinc-finger</keyword>
<dbReference type="InterPro" id="IPR036322">
    <property type="entry name" value="WD40_repeat_dom_sf"/>
</dbReference>
<evidence type="ECO:0000256" key="9">
    <source>
        <dbReference type="PROSITE-ProRule" id="PRU00175"/>
    </source>
</evidence>
<dbReference type="GO" id="GO:0007032">
    <property type="term" value="P:endosome organization"/>
    <property type="evidence" value="ECO:0007669"/>
    <property type="project" value="TreeGrafter"/>
</dbReference>
<dbReference type="PANTHER" id="PTHR23323">
    <property type="entry name" value="VACUOLAR PROTEIN SORTING-ASSOCIATED PROTEIN"/>
    <property type="match status" value="1"/>
</dbReference>
<dbReference type="EMBL" id="LWCA01001683">
    <property type="protein sequence ID" value="OAF64670.1"/>
    <property type="molecule type" value="Genomic_DNA"/>
</dbReference>
<feature type="domain" description="RING-type" evidence="11">
    <location>
        <begin position="650"/>
        <end position="689"/>
    </location>
</feature>
<comment type="caution">
    <text evidence="12">The sequence shown here is derived from an EMBL/GenBank/DDBJ whole genome shotgun (WGS) entry which is preliminary data.</text>
</comment>
<evidence type="ECO:0000256" key="7">
    <source>
        <dbReference type="ARBA" id="ARBA00022927"/>
    </source>
</evidence>
<proteinExistence type="inferred from homology"/>
<dbReference type="InterPro" id="IPR001841">
    <property type="entry name" value="Znf_RING"/>
</dbReference>
<organism evidence="12 13">
    <name type="scientific">Intoshia linei</name>
    <dbReference type="NCBI Taxonomy" id="1819745"/>
    <lineage>
        <taxon>Eukaryota</taxon>
        <taxon>Metazoa</taxon>
        <taxon>Spiralia</taxon>
        <taxon>Lophotrochozoa</taxon>
        <taxon>Mesozoa</taxon>
        <taxon>Orthonectida</taxon>
        <taxon>Rhopaluridae</taxon>
        <taxon>Intoshia</taxon>
    </lineage>
</organism>
<evidence type="ECO:0000313" key="13">
    <source>
        <dbReference type="Proteomes" id="UP000078046"/>
    </source>
</evidence>
<dbReference type="Proteomes" id="UP000078046">
    <property type="component" value="Unassembled WGS sequence"/>
</dbReference>
<dbReference type="GO" id="GO:0006886">
    <property type="term" value="P:intracellular protein transport"/>
    <property type="evidence" value="ECO:0007669"/>
    <property type="project" value="UniProtKB-UniRule"/>
</dbReference>
<keyword evidence="3" id="KW-0813">Transport</keyword>
<dbReference type="SUPFAM" id="SSF57850">
    <property type="entry name" value="RING/U-box"/>
    <property type="match status" value="1"/>
</dbReference>
<dbReference type="GO" id="GO:0007033">
    <property type="term" value="P:vacuole organization"/>
    <property type="evidence" value="ECO:0007669"/>
    <property type="project" value="TreeGrafter"/>
</dbReference>
<feature type="repeat" description="CHCR" evidence="10">
    <location>
        <begin position="258"/>
        <end position="404"/>
    </location>
</feature>
<protein>
    <submittedName>
        <fullName evidence="12">Vacuolar protein sorting-associated protein 11</fullName>
    </submittedName>
</protein>
<evidence type="ECO:0000256" key="3">
    <source>
        <dbReference type="ARBA" id="ARBA00022448"/>
    </source>
</evidence>
<dbReference type="SUPFAM" id="SSF50978">
    <property type="entry name" value="WD40 repeat-like"/>
    <property type="match status" value="1"/>
</dbReference>
<keyword evidence="13" id="KW-1185">Reference proteome</keyword>
<evidence type="ECO:0000256" key="10">
    <source>
        <dbReference type="PROSITE-ProRule" id="PRU01006"/>
    </source>
</evidence>
<dbReference type="InterPro" id="IPR000547">
    <property type="entry name" value="Clathrin_H-chain/VPS_repeat"/>
</dbReference>
<dbReference type="GO" id="GO:0048284">
    <property type="term" value="P:organelle fusion"/>
    <property type="evidence" value="ECO:0007669"/>
    <property type="project" value="TreeGrafter"/>
</dbReference>
<dbReference type="GO" id="GO:0030674">
    <property type="term" value="F:protein-macromolecule adaptor activity"/>
    <property type="evidence" value="ECO:0007669"/>
    <property type="project" value="TreeGrafter"/>
</dbReference>
<evidence type="ECO:0000256" key="5">
    <source>
        <dbReference type="ARBA" id="ARBA00022771"/>
    </source>
</evidence>
<dbReference type="CDD" id="cd16688">
    <property type="entry name" value="RING-H2_Vps11"/>
    <property type="match status" value="1"/>
</dbReference>
<sequence length="693" mass="81442">MNTEILFEKTLIGHFETFNYIIMQDALKPSFILTRIKYKLKVDDPVIDLHFLNNGLFAVTYRDVLFIDYNKKETKKLNTNENQVINYCSVLAKSQTGDLVVGRDDGIYFFNCEEQLSCLAFSDEKVSMCWFDGYLAVMSIESTKKIENKSRYMLNIYDIENKIISFSMFFKYQQNAMISVLSDHGSITLFSPNQHLYKIFELNTKSKLEMLFNKNLYQLAINVAIKKNFNEKLISEIYEQFADYLYNKSNFSQAMEYYVKTIGYLASSYVIQLYLKVQHFTELIIYLEGIHEKKLQTVDHTTLLLNSYIKFNDTVKIVELAKNQNIEFDLNVVIHMLRESNNWKIALELCQRYKDHKNLLKITLEDAHDYQIAIKHIQTLSCEEIDKYLKLFGKDILATNSSGMINLLYVFVNKSFTKSFKIDTSKYIQLFYNYPKLLLLFFEYILQIDSDENLVYKYLEIKLNLLESLENFTEKEGVSNELLNFIISNEDYNTNKVLMLLKNKKFKPGIIYLYKHMKRYLDLVKYLISEVDCDMIIHVCKEFGDEDCWSTALSFFCKSVQYDNYLKESTKYVIENEKLLIFDLMDILSKSKVAKVDIIKEYLIEYIKKESAKSGIIKHDIDSLDEKCKTVKEQIVKMDTDAIVFQASNCAICGDILDLPSTHFYCQHSFHLHCLEGYSEDINVCPMCKEERD</sequence>
<dbReference type="InterPro" id="IPR013083">
    <property type="entry name" value="Znf_RING/FYVE/PHD"/>
</dbReference>
<evidence type="ECO:0000256" key="4">
    <source>
        <dbReference type="ARBA" id="ARBA00022723"/>
    </source>
</evidence>
<dbReference type="PANTHER" id="PTHR23323:SF24">
    <property type="entry name" value="VACUOLAR PROTEIN SORTING-ASSOCIATED PROTEIN 11 HOMOLOG"/>
    <property type="match status" value="1"/>
</dbReference>
<evidence type="ECO:0000256" key="2">
    <source>
        <dbReference type="ARBA" id="ARBA00007070"/>
    </source>
</evidence>
<evidence type="ECO:0000256" key="6">
    <source>
        <dbReference type="ARBA" id="ARBA00022833"/>
    </source>
</evidence>
<dbReference type="InterPro" id="IPR016024">
    <property type="entry name" value="ARM-type_fold"/>
</dbReference>
<evidence type="ECO:0000256" key="8">
    <source>
        <dbReference type="ARBA" id="ARBA00023136"/>
    </source>
</evidence>
<feature type="non-terminal residue" evidence="12">
    <location>
        <position position="693"/>
    </location>
</feature>
<gene>
    <name evidence="12" type="ORF">A3Q56_07611</name>
</gene>
<dbReference type="Pfam" id="PF00097">
    <property type="entry name" value="zf-C3HC4"/>
    <property type="match status" value="1"/>
</dbReference>
<dbReference type="AlphaFoldDB" id="A0A177AS70"/>
<keyword evidence="4" id="KW-0479">Metal-binding</keyword>